<evidence type="ECO:0000259" key="1">
    <source>
        <dbReference type="PROSITE" id="PS50404"/>
    </source>
</evidence>
<dbReference type="InterPro" id="IPR050213">
    <property type="entry name" value="GST_superfamily"/>
</dbReference>
<dbReference type="InterPro" id="IPR010987">
    <property type="entry name" value="Glutathione-S-Trfase_C-like"/>
</dbReference>
<dbReference type="PANTHER" id="PTHR11571">
    <property type="entry name" value="GLUTATHIONE S-TRANSFERASE"/>
    <property type="match status" value="1"/>
</dbReference>
<dbReference type="SFLD" id="SFLDG00363">
    <property type="entry name" value="AMPS_(cytGST):_Alpha-__Mu-__Pi"/>
    <property type="match status" value="1"/>
</dbReference>
<evidence type="ECO:0000313" key="3">
    <source>
        <dbReference type="EMBL" id="CAD7700302.1"/>
    </source>
</evidence>
<dbReference type="GO" id="GO:0006749">
    <property type="term" value="P:glutathione metabolic process"/>
    <property type="evidence" value="ECO:0007669"/>
    <property type="project" value="TreeGrafter"/>
</dbReference>
<dbReference type="OrthoDB" id="414243at2759"/>
<dbReference type="InterPro" id="IPR004045">
    <property type="entry name" value="Glutathione_S-Trfase_N"/>
</dbReference>
<dbReference type="PANTHER" id="PTHR11571:SF252">
    <property type="entry name" value="GLUTATHIONE S-TRANSFERASE"/>
    <property type="match status" value="1"/>
</dbReference>
<gene>
    <name evidence="3" type="ORF">OSTQU699_LOCUS5661</name>
</gene>
<dbReference type="GO" id="GO:0004364">
    <property type="term" value="F:glutathione transferase activity"/>
    <property type="evidence" value="ECO:0007669"/>
    <property type="project" value="TreeGrafter"/>
</dbReference>
<dbReference type="Gene3D" id="3.40.30.10">
    <property type="entry name" value="Glutaredoxin"/>
    <property type="match status" value="1"/>
</dbReference>
<dbReference type="InterPro" id="IPR036249">
    <property type="entry name" value="Thioredoxin-like_sf"/>
</dbReference>
<dbReference type="Pfam" id="PF14497">
    <property type="entry name" value="GST_C_3"/>
    <property type="match status" value="1"/>
</dbReference>
<dbReference type="SFLD" id="SFLDG01205">
    <property type="entry name" value="AMPS.1"/>
    <property type="match status" value="1"/>
</dbReference>
<dbReference type="EMBL" id="CAJHUC010001217">
    <property type="protein sequence ID" value="CAD7700302.1"/>
    <property type="molecule type" value="Genomic_DNA"/>
</dbReference>
<evidence type="ECO:0000313" key="4">
    <source>
        <dbReference type="Proteomes" id="UP000708148"/>
    </source>
</evidence>
<dbReference type="Pfam" id="PF02798">
    <property type="entry name" value="GST_N"/>
    <property type="match status" value="1"/>
</dbReference>
<sequence>MAPTLELTYFDTKGRAEPIRLALYIGGIQFEDKRVTGEQFASLKPSLPYGQLPVLEVDGEVISQGLAQLRYAGKLSGLYPEDPVAALRVDEALGAGEDMSATLWPSFVESDQAKKLEMRKALAEEALPKWFGVMEKRYSGRHGDYSCGKELTVADLALYSFGAWIRSGALDGIPANSLDPYPTLCGIIEKVGAHPKVKEWNDKH</sequence>
<dbReference type="FunFam" id="1.20.1050.10:FF:000030">
    <property type="entry name" value="Glutathione S-transferase S1"/>
    <property type="match status" value="1"/>
</dbReference>
<dbReference type="PROSITE" id="PS50405">
    <property type="entry name" value="GST_CTER"/>
    <property type="match status" value="1"/>
</dbReference>
<dbReference type="Gene3D" id="1.20.1050.10">
    <property type="match status" value="1"/>
</dbReference>
<accession>A0A8S1J2Q8</accession>
<feature type="domain" description="GST C-terminal" evidence="2">
    <location>
        <begin position="82"/>
        <end position="204"/>
    </location>
</feature>
<reference evidence="3" key="1">
    <citation type="submission" date="2020-12" db="EMBL/GenBank/DDBJ databases">
        <authorList>
            <person name="Iha C."/>
        </authorList>
    </citation>
    <scope>NUCLEOTIDE SEQUENCE</scope>
</reference>
<dbReference type="InterPro" id="IPR036282">
    <property type="entry name" value="Glutathione-S-Trfase_C_sf"/>
</dbReference>
<dbReference type="Proteomes" id="UP000708148">
    <property type="component" value="Unassembled WGS sequence"/>
</dbReference>
<feature type="domain" description="GST N-terminal" evidence="1">
    <location>
        <begin position="3"/>
        <end position="80"/>
    </location>
</feature>
<dbReference type="SUPFAM" id="SSF47616">
    <property type="entry name" value="GST C-terminal domain-like"/>
    <property type="match status" value="1"/>
</dbReference>
<dbReference type="InterPro" id="IPR004046">
    <property type="entry name" value="GST_C"/>
</dbReference>
<dbReference type="AlphaFoldDB" id="A0A8S1J2Q8"/>
<evidence type="ECO:0008006" key="5">
    <source>
        <dbReference type="Google" id="ProtNLM"/>
    </source>
</evidence>
<name>A0A8S1J2Q8_9CHLO</name>
<comment type="caution">
    <text evidence="3">The sequence shown here is derived from an EMBL/GenBank/DDBJ whole genome shotgun (WGS) entry which is preliminary data.</text>
</comment>
<dbReference type="InterPro" id="IPR040079">
    <property type="entry name" value="Glutathione_S-Trfase"/>
</dbReference>
<proteinExistence type="predicted"/>
<dbReference type="SFLD" id="SFLDS00019">
    <property type="entry name" value="Glutathione_Transferase_(cytos"/>
    <property type="match status" value="1"/>
</dbReference>
<protein>
    <recommendedName>
        <fullName evidence="5">Glutathione S-transferase</fullName>
    </recommendedName>
</protein>
<organism evidence="3 4">
    <name type="scientific">Ostreobium quekettii</name>
    <dbReference type="NCBI Taxonomy" id="121088"/>
    <lineage>
        <taxon>Eukaryota</taxon>
        <taxon>Viridiplantae</taxon>
        <taxon>Chlorophyta</taxon>
        <taxon>core chlorophytes</taxon>
        <taxon>Ulvophyceae</taxon>
        <taxon>TCBD clade</taxon>
        <taxon>Bryopsidales</taxon>
        <taxon>Ostreobineae</taxon>
        <taxon>Ostreobiaceae</taxon>
        <taxon>Ostreobium</taxon>
    </lineage>
</organism>
<dbReference type="SUPFAM" id="SSF52833">
    <property type="entry name" value="Thioredoxin-like"/>
    <property type="match status" value="1"/>
</dbReference>
<evidence type="ECO:0000259" key="2">
    <source>
        <dbReference type="PROSITE" id="PS50405"/>
    </source>
</evidence>
<keyword evidence="4" id="KW-1185">Reference proteome</keyword>
<dbReference type="PROSITE" id="PS50404">
    <property type="entry name" value="GST_NTER"/>
    <property type="match status" value="1"/>
</dbReference>
<dbReference type="CDD" id="cd03192">
    <property type="entry name" value="GST_C_Sigma_like"/>
    <property type="match status" value="1"/>
</dbReference>
<dbReference type="CDD" id="cd03039">
    <property type="entry name" value="GST_N_Sigma_like"/>
    <property type="match status" value="1"/>
</dbReference>